<gene>
    <name evidence="1" type="ORF">GCK32_021283</name>
</gene>
<dbReference type="EMBL" id="WIXE01022351">
    <property type="protein sequence ID" value="KAK5967564.1"/>
    <property type="molecule type" value="Genomic_DNA"/>
</dbReference>
<comment type="caution">
    <text evidence="1">The sequence shown here is derived from an EMBL/GenBank/DDBJ whole genome shotgun (WGS) entry which is preliminary data.</text>
</comment>
<reference evidence="1 2" key="1">
    <citation type="submission" date="2019-10" db="EMBL/GenBank/DDBJ databases">
        <title>Assembly and Annotation for the nematode Trichostrongylus colubriformis.</title>
        <authorList>
            <person name="Martin J."/>
        </authorList>
    </citation>
    <scope>NUCLEOTIDE SEQUENCE [LARGE SCALE GENOMIC DNA]</scope>
    <source>
        <strain evidence="1">G859</strain>
        <tissue evidence="1">Whole worm</tissue>
    </source>
</reference>
<protein>
    <submittedName>
        <fullName evidence="1">Uncharacterized protein</fullName>
    </submittedName>
</protein>
<dbReference type="Proteomes" id="UP001331761">
    <property type="component" value="Unassembled WGS sequence"/>
</dbReference>
<dbReference type="AlphaFoldDB" id="A0AAN8IWT8"/>
<evidence type="ECO:0000313" key="1">
    <source>
        <dbReference type="EMBL" id="KAK5967564.1"/>
    </source>
</evidence>
<organism evidence="1 2">
    <name type="scientific">Trichostrongylus colubriformis</name>
    <name type="common">Black scour worm</name>
    <dbReference type="NCBI Taxonomy" id="6319"/>
    <lineage>
        <taxon>Eukaryota</taxon>
        <taxon>Metazoa</taxon>
        <taxon>Ecdysozoa</taxon>
        <taxon>Nematoda</taxon>
        <taxon>Chromadorea</taxon>
        <taxon>Rhabditida</taxon>
        <taxon>Rhabditina</taxon>
        <taxon>Rhabditomorpha</taxon>
        <taxon>Strongyloidea</taxon>
        <taxon>Trichostrongylidae</taxon>
        <taxon>Trichostrongylus</taxon>
    </lineage>
</organism>
<feature type="non-terminal residue" evidence="1">
    <location>
        <position position="1"/>
    </location>
</feature>
<name>A0AAN8IWT8_TRICO</name>
<sequence>VSCSGKSLKFFTIGSCIHLVLWNFSYSEASGVVTHIQDFGDGNSSEAFGTSAWVQL</sequence>
<proteinExistence type="predicted"/>
<accession>A0AAN8IWT8</accession>
<evidence type="ECO:0000313" key="2">
    <source>
        <dbReference type="Proteomes" id="UP001331761"/>
    </source>
</evidence>
<keyword evidence="2" id="KW-1185">Reference proteome</keyword>